<dbReference type="SUPFAM" id="SSF52540">
    <property type="entry name" value="P-loop containing nucleoside triphosphate hydrolases"/>
    <property type="match status" value="1"/>
</dbReference>
<dbReference type="InterPro" id="IPR045063">
    <property type="entry name" value="Dynamin_N"/>
</dbReference>
<evidence type="ECO:0000313" key="3">
    <source>
        <dbReference type="EMBL" id="MCE5975115.1"/>
    </source>
</evidence>
<keyword evidence="4" id="KW-1185">Reference proteome</keyword>
<comment type="caution">
    <text evidence="3">The sequence shown here is derived from an EMBL/GenBank/DDBJ whole genome shotgun (WGS) entry which is preliminary data.</text>
</comment>
<dbReference type="RefSeq" id="WP_233678035.1">
    <property type="nucleotide sequence ID" value="NZ_JAJUOS010000018.1"/>
</dbReference>
<sequence length="292" mass="32195">MTDTSQTGARRKPRLVLMGEFSAGKSTLSNILLEGEALPMRVTATRLPPVHISYGAPSAIAEHRDGTRTEIDPADLGAVNLDETRWIHLTMEADTLELCDLIDMPGISDPNMPSDIWDAVMEKADHVIWCTHATQAWRQSEAATWGRMLPYTRGKNLLLITQFDKLRNPRDKGRVLNRVRNEVDGLFTKIYPVSLLEALEAGDNYDAWQASGAAEFLEHLVEILMESGSALQQPVPAKPVAERPALPPTMEAAPPCAEAPATTPIVPRRVHVKTTTTARPRPEDAPDLKLET</sequence>
<feature type="compositionally biased region" description="Low complexity" evidence="1">
    <location>
        <begin position="248"/>
        <end position="264"/>
    </location>
</feature>
<name>A0ABS8Z0P8_9RHOB</name>
<feature type="domain" description="Dynamin N-terminal" evidence="2">
    <location>
        <begin position="16"/>
        <end position="160"/>
    </location>
</feature>
<reference evidence="3 4" key="1">
    <citation type="submission" date="2021-12" db="EMBL/GenBank/DDBJ databases">
        <title>Sinirhodobacter sp. WL0062 is a bacterium isolated from seawater.</title>
        <authorList>
            <person name="Wang L."/>
            <person name="He W."/>
            <person name="Zhang D.-F."/>
        </authorList>
    </citation>
    <scope>NUCLEOTIDE SEQUENCE [LARGE SCALE GENOMIC DNA]</scope>
    <source>
        <strain evidence="3 4">WL0062</strain>
    </source>
</reference>
<organism evidence="3 4">
    <name type="scientific">Rhodobacter flavimaris</name>
    <dbReference type="NCBI Taxonomy" id="2907145"/>
    <lineage>
        <taxon>Bacteria</taxon>
        <taxon>Pseudomonadati</taxon>
        <taxon>Pseudomonadota</taxon>
        <taxon>Alphaproteobacteria</taxon>
        <taxon>Rhodobacterales</taxon>
        <taxon>Rhodobacter group</taxon>
        <taxon>Rhodobacter</taxon>
    </lineage>
</organism>
<dbReference type="Proteomes" id="UP001521181">
    <property type="component" value="Unassembled WGS sequence"/>
</dbReference>
<protein>
    <submittedName>
        <fullName evidence="3">Dynamin family protein</fullName>
    </submittedName>
</protein>
<gene>
    <name evidence="3" type="ORF">LZA78_16700</name>
</gene>
<dbReference type="InterPro" id="IPR027417">
    <property type="entry name" value="P-loop_NTPase"/>
</dbReference>
<feature type="region of interest" description="Disordered" evidence="1">
    <location>
        <begin position="246"/>
        <end position="292"/>
    </location>
</feature>
<evidence type="ECO:0000256" key="1">
    <source>
        <dbReference type="SAM" id="MobiDB-lite"/>
    </source>
</evidence>
<evidence type="ECO:0000313" key="4">
    <source>
        <dbReference type="Proteomes" id="UP001521181"/>
    </source>
</evidence>
<dbReference type="Pfam" id="PF00350">
    <property type="entry name" value="Dynamin_N"/>
    <property type="match status" value="1"/>
</dbReference>
<dbReference type="EMBL" id="JAJUOS010000018">
    <property type="protein sequence ID" value="MCE5975115.1"/>
    <property type="molecule type" value="Genomic_DNA"/>
</dbReference>
<accession>A0ABS8Z0P8</accession>
<feature type="compositionally biased region" description="Basic and acidic residues" evidence="1">
    <location>
        <begin position="280"/>
        <end position="292"/>
    </location>
</feature>
<proteinExistence type="predicted"/>
<dbReference type="Gene3D" id="3.40.50.300">
    <property type="entry name" value="P-loop containing nucleotide triphosphate hydrolases"/>
    <property type="match status" value="1"/>
</dbReference>
<evidence type="ECO:0000259" key="2">
    <source>
        <dbReference type="Pfam" id="PF00350"/>
    </source>
</evidence>